<keyword evidence="3" id="KW-1185">Reference proteome</keyword>
<name>A0A7W3W3J5_9PSEU</name>
<evidence type="ECO:0000313" key="3">
    <source>
        <dbReference type="Proteomes" id="UP000526734"/>
    </source>
</evidence>
<comment type="caution">
    <text evidence="2">The sequence shown here is derived from an EMBL/GenBank/DDBJ whole genome shotgun (WGS) entry which is preliminary data.</text>
</comment>
<gene>
    <name evidence="2" type="ORF">H4281_34140</name>
</gene>
<protein>
    <submittedName>
        <fullName evidence="2">Uncharacterized protein</fullName>
    </submittedName>
</protein>
<dbReference type="AlphaFoldDB" id="A0A7W3W3J5"/>
<reference evidence="2 3" key="1">
    <citation type="submission" date="2020-08" db="EMBL/GenBank/DDBJ databases">
        <title>Amycolatopsis sp. nov. DR6-1 isolated from Dendrobium heterocarpum.</title>
        <authorList>
            <person name="Tedsree N."/>
            <person name="Kuncharoen N."/>
            <person name="Likhitwitayawuid K."/>
            <person name="Tanasupawat S."/>
        </authorList>
    </citation>
    <scope>NUCLEOTIDE SEQUENCE [LARGE SCALE GENOMIC DNA]</scope>
    <source>
        <strain evidence="2 3">DR6-1</strain>
    </source>
</reference>
<dbReference type="EMBL" id="JACGZW010000013">
    <property type="protein sequence ID" value="MBB1158213.1"/>
    <property type="molecule type" value="Genomic_DNA"/>
</dbReference>
<accession>A0A7W3W3J5</accession>
<evidence type="ECO:0000313" key="2">
    <source>
        <dbReference type="EMBL" id="MBB1158213.1"/>
    </source>
</evidence>
<sequence length="90" mass="9343">MSDREDGPQSGHSAHSPSAPDPRRSAAAVLVKSLTSSDATLAADARGKRHRPLFFGRPRLTAAASPISANTAPADRHAKGVPWPDPPIAS</sequence>
<feature type="region of interest" description="Disordered" evidence="1">
    <location>
        <begin position="1"/>
        <end position="90"/>
    </location>
</feature>
<dbReference type="Proteomes" id="UP000526734">
    <property type="component" value="Unassembled WGS sequence"/>
</dbReference>
<feature type="compositionally biased region" description="Low complexity" evidence="1">
    <location>
        <begin position="8"/>
        <end position="18"/>
    </location>
</feature>
<evidence type="ECO:0000256" key="1">
    <source>
        <dbReference type="SAM" id="MobiDB-lite"/>
    </source>
</evidence>
<organism evidence="2 3">
    <name type="scientific">Amycolatopsis dendrobii</name>
    <dbReference type="NCBI Taxonomy" id="2760662"/>
    <lineage>
        <taxon>Bacteria</taxon>
        <taxon>Bacillati</taxon>
        <taxon>Actinomycetota</taxon>
        <taxon>Actinomycetes</taxon>
        <taxon>Pseudonocardiales</taxon>
        <taxon>Pseudonocardiaceae</taxon>
        <taxon>Amycolatopsis</taxon>
    </lineage>
</organism>
<proteinExistence type="predicted"/>
<dbReference type="RefSeq" id="WP_182894992.1">
    <property type="nucleotide sequence ID" value="NZ_JACGZW010000013.1"/>
</dbReference>